<accession>A0A392WC04</accession>
<dbReference type="Proteomes" id="UP000265520">
    <property type="component" value="Unassembled WGS sequence"/>
</dbReference>
<feature type="non-terminal residue" evidence="1">
    <location>
        <position position="25"/>
    </location>
</feature>
<reference evidence="1 2" key="1">
    <citation type="journal article" date="2018" name="Front. Plant Sci.">
        <title>Red Clover (Trifolium pratense) and Zigzag Clover (T. medium) - A Picture of Genomic Similarities and Differences.</title>
        <authorList>
            <person name="Dluhosova J."/>
            <person name="Istvanek J."/>
            <person name="Nedelnik J."/>
            <person name="Repkova J."/>
        </authorList>
    </citation>
    <scope>NUCLEOTIDE SEQUENCE [LARGE SCALE GENOMIC DNA]</scope>
    <source>
        <strain evidence="2">cv. 10/8</strain>
        <tissue evidence="1">Leaf</tissue>
    </source>
</reference>
<protein>
    <submittedName>
        <fullName evidence="1">Uncharacterized protein</fullName>
    </submittedName>
</protein>
<proteinExistence type="predicted"/>
<comment type="caution">
    <text evidence="1">The sequence shown here is derived from an EMBL/GenBank/DDBJ whole genome shotgun (WGS) entry which is preliminary data.</text>
</comment>
<dbReference type="EMBL" id="LXQA011467007">
    <property type="protein sequence ID" value="MCI98208.1"/>
    <property type="molecule type" value="Genomic_DNA"/>
</dbReference>
<keyword evidence="2" id="KW-1185">Reference proteome</keyword>
<name>A0A392WC04_9FABA</name>
<dbReference type="AlphaFoldDB" id="A0A392WC04"/>
<organism evidence="1 2">
    <name type="scientific">Trifolium medium</name>
    <dbReference type="NCBI Taxonomy" id="97028"/>
    <lineage>
        <taxon>Eukaryota</taxon>
        <taxon>Viridiplantae</taxon>
        <taxon>Streptophyta</taxon>
        <taxon>Embryophyta</taxon>
        <taxon>Tracheophyta</taxon>
        <taxon>Spermatophyta</taxon>
        <taxon>Magnoliopsida</taxon>
        <taxon>eudicotyledons</taxon>
        <taxon>Gunneridae</taxon>
        <taxon>Pentapetalae</taxon>
        <taxon>rosids</taxon>
        <taxon>fabids</taxon>
        <taxon>Fabales</taxon>
        <taxon>Fabaceae</taxon>
        <taxon>Papilionoideae</taxon>
        <taxon>50 kb inversion clade</taxon>
        <taxon>NPAAA clade</taxon>
        <taxon>Hologalegina</taxon>
        <taxon>IRL clade</taxon>
        <taxon>Trifolieae</taxon>
        <taxon>Trifolium</taxon>
    </lineage>
</organism>
<sequence>MVLSVAEDLLQTPRITIEELIESTQ</sequence>
<evidence type="ECO:0000313" key="2">
    <source>
        <dbReference type="Proteomes" id="UP000265520"/>
    </source>
</evidence>
<evidence type="ECO:0000313" key="1">
    <source>
        <dbReference type="EMBL" id="MCI98208.1"/>
    </source>
</evidence>